<dbReference type="FunFam" id="3.40.640.10:FF:000033">
    <property type="entry name" value="Aspartate aminotransferase"/>
    <property type="match status" value="1"/>
</dbReference>
<dbReference type="EC" id="2.6.1.-" evidence="8"/>
<dbReference type="InterPro" id="IPR015422">
    <property type="entry name" value="PyrdxlP-dep_Trfase_small"/>
</dbReference>
<dbReference type="InterPro" id="IPR004838">
    <property type="entry name" value="NHTrfase_class1_PyrdxlP-BS"/>
</dbReference>
<evidence type="ECO:0000313" key="11">
    <source>
        <dbReference type="Proteomes" id="UP000431269"/>
    </source>
</evidence>
<reference evidence="11" key="1">
    <citation type="submission" date="2019-12" db="EMBL/GenBank/DDBJ databases">
        <title>Complete genome of Terracaulis silvestris 0127_4.</title>
        <authorList>
            <person name="Vieira S."/>
            <person name="Riedel T."/>
            <person name="Sproer C."/>
            <person name="Pascual J."/>
            <person name="Boedeker C."/>
            <person name="Overmann J."/>
        </authorList>
    </citation>
    <scope>NUCLEOTIDE SEQUENCE [LARGE SCALE GENOMIC DNA]</scope>
    <source>
        <strain evidence="11">0127_4</strain>
    </source>
</reference>
<feature type="domain" description="Aminotransferase class I/classII large" evidence="9">
    <location>
        <begin position="32"/>
        <end position="392"/>
    </location>
</feature>
<keyword evidence="11" id="KW-1185">Reference proteome</keyword>
<gene>
    <name evidence="10" type="ORF">DSM104635_03165</name>
</gene>
<comment type="subunit">
    <text evidence="3">Homodimer.</text>
</comment>
<dbReference type="PROSITE" id="PS00105">
    <property type="entry name" value="AA_TRANSFER_CLASS_1"/>
    <property type="match status" value="1"/>
</dbReference>
<dbReference type="GO" id="GO:0006520">
    <property type="term" value="P:amino acid metabolic process"/>
    <property type="evidence" value="ECO:0007669"/>
    <property type="project" value="InterPro"/>
</dbReference>
<dbReference type="GO" id="GO:0004069">
    <property type="term" value="F:L-aspartate:2-oxoglutarate aminotransferase activity"/>
    <property type="evidence" value="ECO:0007669"/>
    <property type="project" value="UniProtKB-EC"/>
</dbReference>
<dbReference type="SUPFAM" id="SSF53383">
    <property type="entry name" value="PLP-dependent transferases"/>
    <property type="match status" value="1"/>
</dbReference>
<proteinExistence type="inferred from homology"/>
<accession>A0A6I6MU65</accession>
<dbReference type="Gene3D" id="3.40.640.10">
    <property type="entry name" value="Type I PLP-dependent aspartate aminotransferase-like (Major domain)"/>
    <property type="match status" value="1"/>
</dbReference>
<dbReference type="InterPro" id="IPR015424">
    <property type="entry name" value="PyrdxlP-dep_Trfase"/>
</dbReference>
<dbReference type="InterPro" id="IPR015421">
    <property type="entry name" value="PyrdxlP-dep_Trfase_major"/>
</dbReference>
<dbReference type="GO" id="GO:0030170">
    <property type="term" value="F:pyridoxal phosphate binding"/>
    <property type="evidence" value="ECO:0007669"/>
    <property type="project" value="InterPro"/>
</dbReference>
<evidence type="ECO:0000256" key="2">
    <source>
        <dbReference type="ARBA" id="ARBA00007441"/>
    </source>
</evidence>
<evidence type="ECO:0000256" key="4">
    <source>
        <dbReference type="ARBA" id="ARBA00022576"/>
    </source>
</evidence>
<evidence type="ECO:0000256" key="1">
    <source>
        <dbReference type="ARBA" id="ARBA00001933"/>
    </source>
</evidence>
<dbReference type="InterPro" id="IPR004839">
    <property type="entry name" value="Aminotransferase_I/II_large"/>
</dbReference>
<evidence type="ECO:0000256" key="7">
    <source>
        <dbReference type="ARBA" id="ARBA00049185"/>
    </source>
</evidence>
<evidence type="ECO:0000256" key="8">
    <source>
        <dbReference type="RuleBase" id="RU000481"/>
    </source>
</evidence>
<keyword evidence="4 8" id="KW-0032">Aminotransferase</keyword>
<dbReference type="PANTHER" id="PTHR46383:SF1">
    <property type="entry name" value="ASPARTATE AMINOTRANSFERASE"/>
    <property type="match status" value="1"/>
</dbReference>
<dbReference type="InterPro" id="IPR050596">
    <property type="entry name" value="AspAT/PAT-like"/>
</dbReference>
<comment type="similarity">
    <text evidence="2 8">Belongs to the class-I pyridoxal-phosphate-dependent aminotransferase family.</text>
</comment>
<dbReference type="CDD" id="cd00609">
    <property type="entry name" value="AAT_like"/>
    <property type="match status" value="1"/>
</dbReference>
<evidence type="ECO:0000313" key="10">
    <source>
        <dbReference type="EMBL" id="QGZ96307.1"/>
    </source>
</evidence>
<comment type="cofactor">
    <cofactor evidence="1 8">
        <name>pyridoxal 5'-phosphate</name>
        <dbReference type="ChEBI" id="CHEBI:597326"/>
    </cofactor>
</comment>
<protein>
    <recommendedName>
        <fullName evidence="8">Aminotransferase</fullName>
        <ecNumber evidence="8">2.6.1.-</ecNumber>
    </recommendedName>
</protein>
<keyword evidence="6" id="KW-0663">Pyridoxal phosphate</keyword>
<sequence>MSNVSEALKRVKPSATMAMSAKARALKAAGRDCIALSQGEPDFDTPDNIKAAAIKAIQDGKTKYTDVDGIPELKDAIVGKFKRENGLEYKRTQINVSPGGKPVIFNAWKATLNPGDEVVIPAPYWVSYPDMALMCGGTPVVVDTTLEDSFKVRPDALRKAMTAKTKWVLLNSPSNPSGAAYTAAELKAIAAVLLDFPNVLIITDDMYEHLTYGEFEFTTIAQVEPRLYDRTLTMNGVSKAYSMTGWRIGYAGGPEWLIKAMSNVMGQTTSNPCSISQWAAVEALNGTQDFIPKNKKLFQGRRDLVVSMLNQAQGLKCPTPEGAFYVYPSCAGLIGKKAPNGKVIENDEAFAIELLEAEGVALVHGGAFGLSPNFRISYATATECLEDACQRIQRFCGSLS</sequence>
<evidence type="ECO:0000256" key="5">
    <source>
        <dbReference type="ARBA" id="ARBA00022679"/>
    </source>
</evidence>
<dbReference type="KEGG" id="tsv:DSM104635_03165"/>
<dbReference type="RefSeq" id="WP_158767105.1">
    <property type="nucleotide sequence ID" value="NZ_CP047045.1"/>
</dbReference>
<dbReference type="Pfam" id="PF00155">
    <property type="entry name" value="Aminotran_1_2"/>
    <property type="match status" value="1"/>
</dbReference>
<dbReference type="Gene3D" id="3.90.1150.10">
    <property type="entry name" value="Aspartate Aminotransferase, domain 1"/>
    <property type="match status" value="1"/>
</dbReference>
<evidence type="ECO:0000256" key="3">
    <source>
        <dbReference type="ARBA" id="ARBA00011738"/>
    </source>
</evidence>
<dbReference type="EMBL" id="CP047045">
    <property type="protein sequence ID" value="QGZ96307.1"/>
    <property type="molecule type" value="Genomic_DNA"/>
</dbReference>
<dbReference type="AlphaFoldDB" id="A0A6I6MU65"/>
<comment type="catalytic activity">
    <reaction evidence="7">
        <text>L-aspartate + 2-oxoglutarate = oxaloacetate + L-glutamate</text>
        <dbReference type="Rhea" id="RHEA:21824"/>
        <dbReference type="ChEBI" id="CHEBI:16452"/>
        <dbReference type="ChEBI" id="CHEBI:16810"/>
        <dbReference type="ChEBI" id="CHEBI:29985"/>
        <dbReference type="ChEBI" id="CHEBI:29991"/>
        <dbReference type="EC" id="2.6.1.1"/>
    </reaction>
</comment>
<evidence type="ECO:0000259" key="9">
    <source>
        <dbReference type="Pfam" id="PF00155"/>
    </source>
</evidence>
<dbReference type="Proteomes" id="UP000431269">
    <property type="component" value="Chromosome"/>
</dbReference>
<evidence type="ECO:0000256" key="6">
    <source>
        <dbReference type="ARBA" id="ARBA00022898"/>
    </source>
</evidence>
<name>A0A6I6MU65_9CAUL</name>
<dbReference type="PANTHER" id="PTHR46383">
    <property type="entry name" value="ASPARTATE AMINOTRANSFERASE"/>
    <property type="match status" value="1"/>
</dbReference>
<keyword evidence="5 8" id="KW-0808">Transferase</keyword>
<organism evidence="10 11">
    <name type="scientific">Terricaulis silvestris</name>
    <dbReference type="NCBI Taxonomy" id="2686094"/>
    <lineage>
        <taxon>Bacteria</taxon>
        <taxon>Pseudomonadati</taxon>
        <taxon>Pseudomonadota</taxon>
        <taxon>Alphaproteobacteria</taxon>
        <taxon>Caulobacterales</taxon>
        <taxon>Caulobacteraceae</taxon>
        <taxon>Terricaulis</taxon>
    </lineage>
</organism>